<organism evidence="3 4">
    <name type="scientific">Dioszegia hungarica</name>
    <dbReference type="NCBI Taxonomy" id="4972"/>
    <lineage>
        <taxon>Eukaryota</taxon>
        <taxon>Fungi</taxon>
        <taxon>Dikarya</taxon>
        <taxon>Basidiomycota</taxon>
        <taxon>Agaricomycotina</taxon>
        <taxon>Tremellomycetes</taxon>
        <taxon>Tremellales</taxon>
        <taxon>Bulleribasidiaceae</taxon>
        <taxon>Dioszegia</taxon>
    </lineage>
</organism>
<accession>A0AA38H4I0</accession>
<evidence type="ECO:0000313" key="4">
    <source>
        <dbReference type="Proteomes" id="UP001164286"/>
    </source>
</evidence>
<dbReference type="EMBL" id="JAKWFO010000007">
    <property type="protein sequence ID" value="KAI9634397.1"/>
    <property type="molecule type" value="Genomic_DNA"/>
</dbReference>
<reference evidence="3" key="1">
    <citation type="journal article" date="2022" name="G3 (Bethesda)">
        <title>High quality genome of the basidiomycete yeast Dioszegia hungarica PDD-24b-2 isolated from cloud water.</title>
        <authorList>
            <person name="Jarrige D."/>
            <person name="Haridas S."/>
            <person name="Bleykasten-Grosshans C."/>
            <person name="Joly M."/>
            <person name="Nadalig T."/>
            <person name="Sancelme M."/>
            <person name="Vuilleumier S."/>
            <person name="Grigoriev I.V."/>
            <person name="Amato P."/>
            <person name="Bringel F."/>
        </authorList>
    </citation>
    <scope>NUCLEOTIDE SEQUENCE</scope>
    <source>
        <strain evidence="3">PDD-24b-2</strain>
    </source>
</reference>
<dbReference type="Pfam" id="PF02538">
    <property type="entry name" value="Hydantoinase_B"/>
    <property type="match status" value="1"/>
</dbReference>
<dbReference type="PANTHER" id="PTHR11365">
    <property type="entry name" value="5-OXOPROLINASE RELATED"/>
    <property type="match status" value="1"/>
</dbReference>
<evidence type="ECO:0000259" key="2">
    <source>
        <dbReference type="Pfam" id="PF02538"/>
    </source>
</evidence>
<sequence length="583" mass="61461">MTVIQSDIPYDPITLSLFANRFMNVAEAMGRSLQQTSISTNIKERLDYSCALFSHTGDLVANAPFIPVHLGSMSFAVKFQLDRWKGDLKAGDVLLANSPIAGGSHLPDLTVITPIFDPTPGKEGDIIFFTASRAHHSDIGGITGGSMPATSTLLAEEGAEIVSFKLVSGGKLDAKGLYRLLVEEPAKFPGGSGCRNYRDVESDIKAQIAANHKGSQLLHSLVGEYTLPVVHGYMSYIQQNAEQAVRNMLLAAAKSAGSNVLHGKDFLDDGSPICLAITIDEKTGDATFDFTGTGAEVNGNLNAPISVVHSAIIYCMRAMVNQDIPLNAGCLVPLTIVIPDECLLNPSPEAAVCAGNVLTSQRITDVVLLAFQACAASQGCCNNLSFGVGGKDAVTGEVKKGWGYYETIAGGSGAGPTWDGASGVHCHMTNTRITDPEILERRYPVILHEFGLRPDSGGVGLHHGGNGVIRDIEFLEGMQVSLLTERRSRAPYGLNGGGEGRVGVNTWLKQSDGVVRRKVNLGGKASIKVTAGDRLVLHTPGGGAWGAGERRNEAGAVKTKSGHAWEPRGSLAEKASAEAAFGA</sequence>
<protein>
    <submittedName>
        <fullName evidence="3">5-oxoprolinase</fullName>
    </submittedName>
</protein>
<dbReference type="GO" id="GO:0006749">
    <property type="term" value="P:glutathione metabolic process"/>
    <property type="evidence" value="ECO:0007669"/>
    <property type="project" value="TreeGrafter"/>
</dbReference>
<proteinExistence type="predicted"/>
<dbReference type="InterPro" id="IPR003692">
    <property type="entry name" value="Hydantoinase_B"/>
</dbReference>
<dbReference type="GO" id="GO:0017168">
    <property type="term" value="F:5-oxoprolinase (ATP-hydrolyzing) activity"/>
    <property type="evidence" value="ECO:0007669"/>
    <property type="project" value="TreeGrafter"/>
</dbReference>
<evidence type="ECO:0000313" key="3">
    <source>
        <dbReference type="EMBL" id="KAI9634397.1"/>
    </source>
</evidence>
<dbReference type="PANTHER" id="PTHR11365:SF2">
    <property type="entry name" value="5-OXOPROLINASE"/>
    <property type="match status" value="1"/>
</dbReference>
<dbReference type="AlphaFoldDB" id="A0AA38H4I0"/>
<name>A0AA38H4I0_9TREE</name>
<dbReference type="RefSeq" id="XP_052944174.1">
    <property type="nucleotide sequence ID" value="XM_053085721.1"/>
</dbReference>
<dbReference type="InterPro" id="IPR045079">
    <property type="entry name" value="Oxoprolinase-like"/>
</dbReference>
<dbReference type="Proteomes" id="UP001164286">
    <property type="component" value="Unassembled WGS sequence"/>
</dbReference>
<comment type="caution">
    <text evidence="3">The sequence shown here is derived from an EMBL/GenBank/DDBJ whole genome shotgun (WGS) entry which is preliminary data.</text>
</comment>
<dbReference type="GeneID" id="77724922"/>
<keyword evidence="4" id="KW-1185">Reference proteome</keyword>
<feature type="region of interest" description="Disordered" evidence="1">
    <location>
        <begin position="542"/>
        <end position="565"/>
    </location>
</feature>
<evidence type="ECO:0000256" key="1">
    <source>
        <dbReference type="SAM" id="MobiDB-lite"/>
    </source>
</evidence>
<gene>
    <name evidence="3" type="ORF">MKK02DRAFT_17015</name>
</gene>
<dbReference type="GO" id="GO:0005829">
    <property type="term" value="C:cytosol"/>
    <property type="evidence" value="ECO:0007669"/>
    <property type="project" value="TreeGrafter"/>
</dbReference>
<feature type="domain" description="Hydantoinase B/oxoprolinase" evidence="2">
    <location>
        <begin position="11"/>
        <end position="547"/>
    </location>
</feature>